<evidence type="ECO:0000313" key="1">
    <source>
        <dbReference type="EMBL" id="KAJ8983725.1"/>
    </source>
</evidence>
<comment type="caution">
    <text evidence="1">The sequence shown here is derived from an EMBL/GenBank/DDBJ whole genome shotgun (WGS) entry which is preliminary data.</text>
</comment>
<organism evidence="1 2">
    <name type="scientific">Molorchus minor</name>
    <dbReference type="NCBI Taxonomy" id="1323400"/>
    <lineage>
        <taxon>Eukaryota</taxon>
        <taxon>Metazoa</taxon>
        <taxon>Ecdysozoa</taxon>
        <taxon>Arthropoda</taxon>
        <taxon>Hexapoda</taxon>
        <taxon>Insecta</taxon>
        <taxon>Pterygota</taxon>
        <taxon>Neoptera</taxon>
        <taxon>Endopterygota</taxon>
        <taxon>Coleoptera</taxon>
        <taxon>Polyphaga</taxon>
        <taxon>Cucujiformia</taxon>
        <taxon>Chrysomeloidea</taxon>
        <taxon>Cerambycidae</taxon>
        <taxon>Lamiinae</taxon>
        <taxon>Monochamini</taxon>
        <taxon>Molorchus</taxon>
    </lineage>
</organism>
<dbReference type="Proteomes" id="UP001162164">
    <property type="component" value="Unassembled WGS sequence"/>
</dbReference>
<protein>
    <submittedName>
        <fullName evidence="1">Uncharacterized protein</fullName>
    </submittedName>
</protein>
<dbReference type="EMBL" id="JAPWTJ010000065">
    <property type="protein sequence ID" value="KAJ8983725.1"/>
    <property type="molecule type" value="Genomic_DNA"/>
</dbReference>
<proteinExistence type="predicted"/>
<evidence type="ECO:0000313" key="2">
    <source>
        <dbReference type="Proteomes" id="UP001162164"/>
    </source>
</evidence>
<sequence>MSIEDKLYHHHLGKYLFTEQIFMWSEYNLQCKRKKDNTSLLLLMDIIQNAAFKLSNGKNMEIKRTKYFKQVVLNDPLTHKTAFSDGYMEELLPLKEDFATETGRDYNIKPFEQVVLIFFAPKTTLTTCLAQYSRLGGEKKL</sequence>
<accession>A0ABQ9JZF1</accession>
<keyword evidence="2" id="KW-1185">Reference proteome</keyword>
<name>A0ABQ9JZF1_9CUCU</name>
<reference evidence="1" key="1">
    <citation type="journal article" date="2023" name="Insect Mol. Biol.">
        <title>Genome sequencing provides insights into the evolution of gene families encoding plant cell wall-degrading enzymes in longhorned beetles.</title>
        <authorList>
            <person name="Shin N.R."/>
            <person name="Okamura Y."/>
            <person name="Kirsch R."/>
            <person name="Pauchet Y."/>
        </authorList>
    </citation>
    <scope>NUCLEOTIDE SEQUENCE</scope>
    <source>
        <strain evidence="1">MMC_N1</strain>
    </source>
</reference>
<gene>
    <name evidence="1" type="ORF">NQ317_009161</name>
</gene>